<feature type="compositionally biased region" description="Polar residues" evidence="6">
    <location>
        <begin position="213"/>
        <end position="227"/>
    </location>
</feature>
<dbReference type="CDD" id="cd08204">
    <property type="entry name" value="ArfGap"/>
    <property type="match status" value="1"/>
</dbReference>
<dbReference type="Pfam" id="PF01412">
    <property type="entry name" value="ArfGap"/>
    <property type="match status" value="1"/>
</dbReference>
<dbReference type="FunFam" id="1.10.220.150:FF:000009">
    <property type="entry name" value="stromal membrane-associated protein 1 isoform X1"/>
    <property type="match status" value="1"/>
</dbReference>
<feature type="domain" description="Arf-GAP" evidence="7">
    <location>
        <begin position="18"/>
        <end position="138"/>
    </location>
</feature>
<dbReference type="GO" id="GO:0005096">
    <property type="term" value="F:GTPase activator activity"/>
    <property type="evidence" value="ECO:0007669"/>
    <property type="project" value="UniProtKB-KW"/>
</dbReference>
<evidence type="ECO:0000256" key="3">
    <source>
        <dbReference type="ARBA" id="ARBA00022771"/>
    </source>
</evidence>
<dbReference type="EMBL" id="MN495997">
    <property type="protein sequence ID" value="QFS19058.1"/>
    <property type="molecule type" value="mRNA"/>
</dbReference>
<keyword evidence="4" id="KW-0862">Zinc</keyword>
<keyword evidence="2" id="KW-0479">Metal-binding</keyword>
<reference evidence="8" key="1">
    <citation type="submission" date="2019-09" db="EMBL/GenBank/DDBJ databases">
        <title>RNA-seq analysis of differentially expressed genes between male and female gametophytes of simple thalloid liverwort Pellia endiviifolia sp B.</title>
        <authorList>
            <person name="Sierocka I."/>
            <person name="Alaba S."/>
            <person name="Jarmolowski A."/>
            <person name="Karlowski W.M."/>
            <person name="Szweykowska-Kulinska Z."/>
        </authorList>
    </citation>
    <scope>NUCLEOTIDE SEQUENCE</scope>
</reference>
<dbReference type="GO" id="GO:0008270">
    <property type="term" value="F:zinc ion binding"/>
    <property type="evidence" value="ECO:0007669"/>
    <property type="project" value="UniProtKB-KW"/>
</dbReference>
<evidence type="ECO:0000256" key="5">
    <source>
        <dbReference type="PROSITE-ProRule" id="PRU00288"/>
    </source>
</evidence>
<protein>
    <submittedName>
        <fullName evidence="8">Putative GTPase activating protein for Arf-I.1</fullName>
    </submittedName>
</protein>
<dbReference type="InterPro" id="IPR001164">
    <property type="entry name" value="ArfGAP_dom"/>
</dbReference>
<keyword evidence="3 5" id="KW-0863">Zinc-finger</keyword>
<feature type="compositionally biased region" description="Low complexity" evidence="6">
    <location>
        <begin position="233"/>
        <end position="248"/>
    </location>
</feature>
<accession>A0A6B7NQP2</accession>
<feature type="region of interest" description="Disordered" evidence="6">
    <location>
        <begin position="131"/>
        <end position="278"/>
    </location>
</feature>
<proteinExistence type="evidence at transcript level"/>
<dbReference type="SMART" id="SM00105">
    <property type="entry name" value="ArfGap"/>
    <property type="match status" value="1"/>
</dbReference>
<dbReference type="PANTHER" id="PTHR46419">
    <property type="entry name" value="ADP-RIBOSYLATION FACTOR GTPASE-ACTIVATING PROTEIN AGD5"/>
    <property type="match status" value="1"/>
</dbReference>
<dbReference type="InterPro" id="IPR038508">
    <property type="entry name" value="ArfGAP_dom_sf"/>
</dbReference>
<evidence type="ECO:0000259" key="7">
    <source>
        <dbReference type="PROSITE" id="PS50115"/>
    </source>
</evidence>
<dbReference type="AlphaFoldDB" id="A0A6B7NQP2"/>
<dbReference type="PANTHER" id="PTHR46419:SF2">
    <property type="entry name" value="ADP-RIBOSYLATION FACTOR GTPASE-ACTIVATING PROTEIN AGD5"/>
    <property type="match status" value="1"/>
</dbReference>
<name>A0A6B7NQP2_9MARC</name>
<dbReference type="InterPro" id="IPR044520">
    <property type="entry name" value="ARF_GAP_AGD5/15"/>
</dbReference>
<evidence type="ECO:0000256" key="4">
    <source>
        <dbReference type="ARBA" id="ARBA00022833"/>
    </source>
</evidence>
<sequence>MLSNEKASVTKEQNDKHRKMLETLMKLPDNKECADCLSKGPRWASVNLGIFVCIQCSGIHRSLGVHISKVRSVTLDTWLPEQVAFMQSMGNVKANQRWEADLPPNFKRPSENDRSGLETFIRAKYEARRWVQKSNRSPQREERRSSREERWSLREGVSRRAATEDDRDRKAENERHGNPGKESVERYDGHRERDTDHRSDGSDHRELPRVIQASMQYAGTSSHSRTPPNGVKSGSRVISAAASASRRTSNTESNISVPAIQSPPHPAATPVVASPSAPPKIDTGTDLFDLLNINYEMPGVAVATSSPGDDDFWATFQSAKSTPSTPDEKSILRILEPSLAVSGQRAEPTIGTPVRNSGIVGLEDLFKGSLEAGSKPESLPSKDVRQSILSLFETAHISSPYNIQQRQMVALAQQQSMFLSTTTAARLHGSCYQGHHAPKDENEGSVISNGAAFGQVWPKGASVTGGIVSNPVGFPNGCLNFPQGGPFLQPSDRVSVRADIGSLNNAPAATLSLSHDAEGHSVPAGTGLFSSGFQATVGPPSLSHPASSSSLTSSGNRYDFSGLTSNAFTKHC</sequence>
<organism evidence="8">
    <name type="scientific">Apopellia endiviifolia</name>
    <name type="common">species B</name>
    <dbReference type="NCBI Taxonomy" id="119729"/>
    <lineage>
        <taxon>Eukaryota</taxon>
        <taxon>Viridiplantae</taxon>
        <taxon>Streptophyta</taxon>
        <taxon>Embryophyta</taxon>
        <taxon>Marchantiophyta</taxon>
        <taxon>Jungermanniopsida</taxon>
        <taxon>Pelliidae</taxon>
        <taxon>Pelliales</taxon>
        <taxon>Pelliaceae</taxon>
        <taxon>Apopellia</taxon>
    </lineage>
</organism>
<evidence type="ECO:0000313" key="8">
    <source>
        <dbReference type="EMBL" id="QFS19058.1"/>
    </source>
</evidence>
<evidence type="ECO:0000256" key="1">
    <source>
        <dbReference type="ARBA" id="ARBA00022468"/>
    </source>
</evidence>
<dbReference type="InterPro" id="IPR037278">
    <property type="entry name" value="ARFGAP/RecO"/>
</dbReference>
<feature type="compositionally biased region" description="Basic and acidic residues" evidence="6">
    <location>
        <begin position="138"/>
        <end position="208"/>
    </location>
</feature>
<keyword evidence="1" id="KW-0343">GTPase activation</keyword>
<dbReference type="PRINTS" id="PR00405">
    <property type="entry name" value="REVINTRACTNG"/>
</dbReference>
<dbReference type="PROSITE" id="PS50115">
    <property type="entry name" value="ARFGAP"/>
    <property type="match status" value="1"/>
</dbReference>
<evidence type="ECO:0000256" key="6">
    <source>
        <dbReference type="SAM" id="MobiDB-lite"/>
    </source>
</evidence>
<dbReference type="SUPFAM" id="SSF57863">
    <property type="entry name" value="ArfGap/RecO-like zinc finger"/>
    <property type="match status" value="1"/>
</dbReference>
<dbReference type="Gene3D" id="1.10.220.150">
    <property type="entry name" value="Arf GTPase activating protein"/>
    <property type="match status" value="1"/>
</dbReference>
<evidence type="ECO:0000256" key="2">
    <source>
        <dbReference type="ARBA" id="ARBA00022723"/>
    </source>
</evidence>